<evidence type="ECO:0000313" key="2">
    <source>
        <dbReference type="Proteomes" id="UP001054252"/>
    </source>
</evidence>
<dbReference type="EMBL" id="BPVZ01000096">
    <property type="protein sequence ID" value="GKV32485.1"/>
    <property type="molecule type" value="Genomic_DNA"/>
</dbReference>
<sequence>MVYDLNTLKAVTEIGHYEIYGADIDSAIPTTKVGVNSGEVFYANFRILGGGDNDGGGNSSDIWVCLGDGRKIFNGKKEGSGCKTNPTRAWIRYEPNSWVRDEPSKG</sequence>
<gene>
    <name evidence="1" type="ORF">SLEP1_g41086</name>
</gene>
<protein>
    <submittedName>
        <fullName evidence="1">Uncharacterized protein</fullName>
    </submittedName>
</protein>
<keyword evidence="2" id="KW-1185">Reference proteome</keyword>
<evidence type="ECO:0000313" key="1">
    <source>
        <dbReference type="EMBL" id="GKV32485.1"/>
    </source>
</evidence>
<organism evidence="1 2">
    <name type="scientific">Rubroshorea leprosula</name>
    <dbReference type="NCBI Taxonomy" id="152421"/>
    <lineage>
        <taxon>Eukaryota</taxon>
        <taxon>Viridiplantae</taxon>
        <taxon>Streptophyta</taxon>
        <taxon>Embryophyta</taxon>
        <taxon>Tracheophyta</taxon>
        <taxon>Spermatophyta</taxon>
        <taxon>Magnoliopsida</taxon>
        <taxon>eudicotyledons</taxon>
        <taxon>Gunneridae</taxon>
        <taxon>Pentapetalae</taxon>
        <taxon>rosids</taxon>
        <taxon>malvids</taxon>
        <taxon>Malvales</taxon>
        <taxon>Dipterocarpaceae</taxon>
        <taxon>Rubroshorea</taxon>
    </lineage>
</organism>
<reference evidence="1 2" key="1">
    <citation type="journal article" date="2021" name="Commun. Biol.">
        <title>The genome of Shorea leprosula (Dipterocarpaceae) highlights the ecological relevance of drought in aseasonal tropical rainforests.</title>
        <authorList>
            <person name="Ng K.K.S."/>
            <person name="Kobayashi M.J."/>
            <person name="Fawcett J.A."/>
            <person name="Hatakeyama M."/>
            <person name="Paape T."/>
            <person name="Ng C.H."/>
            <person name="Ang C.C."/>
            <person name="Tnah L.H."/>
            <person name="Lee C.T."/>
            <person name="Nishiyama T."/>
            <person name="Sese J."/>
            <person name="O'Brien M.J."/>
            <person name="Copetti D."/>
            <person name="Mohd Noor M.I."/>
            <person name="Ong R.C."/>
            <person name="Putra M."/>
            <person name="Sireger I.Z."/>
            <person name="Indrioko S."/>
            <person name="Kosugi Y."/>
            <person name="Izuno A."/>
            <person name="Isagi Y."/>
            <person name="Lee S.L."/>
            <person name="Shimizu K.K."/>
        </authorList>
    </citation>
    <scope>NUCLEOTIDE SEQUENCE [LARGE SCALE GENOMIC DNA]</scope>
    <source>
        <strain evidence="1">214</strain>
    </source>
</reference>
<accession>A0AAV5L5D9</accession>
<proteinExistence type="predicted"/>
<comment type="caution">
    <text evidence="1">The sequence shown here is derived from an EMBL/GenBank/DDBJ whole genome shotgun (WGS) entry which is preliminary data.</text>
</comment>
<dbReference type="Proteomes" id="UP001054252">
    <property type="component" value="Unassembled WGS sequence"/>
</dbReference>
<dbReference type="AlphaFoldDB" id="A0AAV5L5D9"/>
<name>A0AAV5L5D9_9ROSI</name>